<dbReference type="SUPFAM" id="SSF52540">
    <property type="entry name" value="P-loop containing nucleoside triphosphate hydrolases"/>
    <property type="match status" value="1"/>
</dbReference>
<comment type="similarity">
    <text evidence="2">Belongs to the TsaE family.</text>
</comment>
<dbReference type="PANTHER" id="PTHR33540:SF2">
    <property type="entry name" value="TRNA THREONYLCARBAMOYLADENOSINE BIOSYNTHESIS PROTEIN TSAE"/>
    <property type="match status" value="1"/>
</dbReference>
<evidence type="ECO:0000256" key="9">
    <source>
        <dbReference type="ARBA" id="ARBA00022842"/>
    </source>
</evidence>
<keyword evidence="7" id="KW-0547">Nucleotide-binding</keyword>
<evidence type="ECO:0000313" key="12">
    <source>
        <dbReference type="Proteomes" id="UP000028945"/>
    </source>
</evidence>
<dbReference type="RefSeq" id="WP_038500369.1">
    <property type="nucleotide sequence ID" value="NZ_AFWK01000030.1"/>
</dbReference>
<keyword evidence="8" id="KW-0067">ATP-binding</keyword>
<evidence type="ECO:0000313" key="11">
    <source>
        <dbReference type="EMBL" id="AIL32993.1"/>
    </source>
</evidence>
<dbReference type="GO" id="GO:0002949">
    <property type="term" value="P:tRNA threonylcarbamoyladenosine modification"/>
    <property type="evidence" value="ECO:0007669"/>
    <property type="project" value="InterPro"/>
</dbReference>
<dbReference type="EMBL" id="CP009238">
    <property type="protein sequence ID" value="AIL32993.1"/>
    <property type="molecule type" value="Genomic_DNA"/>
</dbReference>
<evidence type="ECO:0000256" key="6">
    <source>
        <dbReference type="ARBA" id="ARBA00022723"/>
    </source>
</evidence>
<dbReference type="GO" id="GO:0005524">
    <property type="term" value="F:ATP binding"/>
    <property type="evidence" value="ECO:0007669"/>
    <property type="project" value="UniProtKB-KW"/>
</dbReference>
<dbReference type="eggNOG" id="COG0802">
    <property type="taxonomic scope" value="Bacteria"/>
</dbReference>
<dbReference type="AlphaFoldDB" id="A0A077DIJ3"/>
<keyword evidence="5" id="KW-0819">tRNA processing</keyword>
<comment type="subcellular location">
    <subcellularLocation>
        <location evidence="1">Cytoplasm</location>
    </subcellularLocation>
</comment>
<evidence type="ECO:0000256" key="1">
    <source>
        <dbReference type="ARBA" id="ARBA00004496"/>
    </source>
</evidence>
<dbReference type="PANTHER" id="PTHR33540">
    <property type="entry name" value="TRNA THREONYLCARBAMOYLADENOSINE BIOSYNTHESIS PROTEIN TSAE"/>
    <property type="match status" value="1"/>
</dbReference>
<evidence type="ECO:0000256" key="3">
    <source>
        <dbReference type="ARBA" id="ARBA00019010"/>
    </source>
</evidence>
<keyword evidence="12" id="KW-1185">Reference proteome</keyword>
<dbReference type="STRING" id="1072685.IX83_06405"/>
<keyword evidence="4" id="KW-0963">Cytoplasm</keyword>
<dbReference type="GO" id="GO:0005737">
    <property type="term" value="C:cytoplasm"/>
    <property type="evidence" value="ECO:0007669"/>
    <property type="project" value="UniProtKB-SubCell"/>
</dbReference>
<dbReference type="OrthoDB" id="9800307at2"/>
<proteinExistence type="inferred from homology"/>
<evidence type="ECO:0000256" key="4">
    <source>
        <dbReference type="ARBA" id="ARBA00022490"/>
    </source>
</evidence>
<gene>
    <name evidence="11" type="ORF">IX83_06405</name>
</gene>
<dbReference type="KEGG" id="bpsi:IX83_06405"/>
<keyword evidence="6" id="KW-0479">Metal-binding</keyword>
<accession>A0A077DIJ3</accession>
<name>A0A077DIJ3_9BURK</name>
<organism evidence="11 12">
    <name type="scientific">Basilea psittacipulmonis DSM 24701</name>
    <dbReference type="NCBI Taxonomy" id="1072685"/>
    <lineage>
        <taxon>Bacteria</taxon>
        <taxon>Pseudomonadati</taxon>
        <taxon>Pseudomonadota</taxon>
        <taxon>Betaproteobacteria</taxon>
        <taxon>Burkholderiales</taxon>
        <taxon>Alcaligenaceae</taxon>
        <taxon>Basilea</taxon>
    </lineage>
</organism>
<evidence type="ECO:0000256" key="2">
    <source>
        <dbReference type="ARBA" id="ARBA00007599"/>
    </source>
</evidence>
<dbReference type="NCBIfam" id="TIGR00150">
    <property type="entry name" value="T6A_YjeE"/>
    <property type="match status" value="1"/>
</dbReference>
<evidence type="ECO:0000256" key="8">
    <source>
        <dbReference type="ARBA" id="ARBA00022840"/>
    </source>
</evidence>
<evidence type="ECO:0000256" key="5">
    <source>
        <dbReference type="ARBA" id="ARBA00022694"/>
    </source>
</evidence>
<dbReference type="InterPro" id="IPR003442">
    <property type="entry name" value="T6A_TsaE"/>
</dbReference>
<dbReference type="InterPro" id="IPR027417">
    <property type="entry name" value="P-loop_NTPase"/>
</dbReference>
<keyword evidence="9" id="KW-0460">Magnesium</keyword>
<sequence length="154" mass="17494">MKVILENELASQQFATKLARVLLPDLPNTHAVIFLKGDLGAGKTFFTRAFLQACGIKGRIKSPTYALSEPYYIDDLTLSHFDFYRFDSEDEWLEAGFQDDIAASNLSLIEWPEKAGHRLPKPDLEIHFEYLNQGRLLTLSTQTQQGATWLKAMI</sequence>
<dbReference type="HOGENOM" id="CLU_087829_2_0_4"/>
<dbReference type="Gene3D" id="3.40.50.300">
    <property type="entry name" value="P-loop containing nucleotide triphosphate hydrolases"/>
    <property type="match status" value="1"/>
</dbReference>
<dbReference type="GO" id="GO:0046872">
    <property type="term" value="F:metal ion binding"/>
    <property type="evidence" value="ECO:0007669"/>
    <property type="project" value="UniProtKB-KW"/>
</dbReference>
<evidence type="ECO:0000256" key="10">
    <source>
        <dbReference type="ARBA" id="ARBA00032441"/>
    </source>
</evidence>
<dbReference type="Pfam" id="PF02367">
    <property type="entry name" value="TsaE"/>
    <property type="match status" value="1"/>
</dbReference>
<protein>
    <recommendedName>
        <fullName evidence="3">tRNA threonylcarbamoyladenosine biosynthesis protein TsaE</fullName>
    </recommendedName>
    <alternativeName>
        <fullName evidence="10">t(6)A37 threonylcarbamoyladenosine biosynthesis protein TsaE</fullName>
    </alternativeName>
</protein>
<dbReference type="Proteomes" id="UP000028945">
    <property type="component" value="Chromosome"/>
</dbReference>
<reference evidence="11 12" key="1">
    <citation type="journal article" date="2014" name="BMC Genomics">
        <title>A genomic perspective on a new bacterial genus and species from the Alcaligenaceae family, Basilea psittacipulmonis.</title>
        <authorList>
            <person name="Whiteson K.L."/>
            <person name="Hernandez D."/>
            <person name="Lazarevic V."/>
            <person name="Gaia N."/>
            <person name="Farinelli L."/>
            <person name="Francois P."/>
            <person name="Pilo P."/>
            <person name="Frey J."/>
            <person name="Schrenzel J."/>
        </authorList>
    </citation>
    <scope>NUCLEOTIDE SEQUENCE [LARGE SCALE GENOMIC DNA]</scope>
    <source>
        <strain evidence="11 12">DSM 24701</strain>
    </source>
</reference>
<evidence type="ECO:0000256" key="7">
    <source>
        <dbReference type="ARBA" id="ARBA00022741"/>
    </source>
</evidence>